<dbReference type="Gene3D" id="3.40.50.2000">
    <property type="entry name" value="Glycogen Phosphorylase B"/>
    <property type="match status" value="2"/>
</dbReference>
<name>A0A369BZ68_9GAMM</name>
<evidence type="ECO:0000313" key="3">
    <source>
        <dbReference type="Proteomes" id="UP000252707"/>
    </source>
</evidence>
<dbReference type="SUPFAM" id="SSF53756">
    <property type="entry name" value="UDP-Glycosyltransferase/glycogen phosphorylase"/>
    <property type="match status" value="1"/>
</dbReference>
<dbReference type="CDD" id="cd03814">
    <property type="entry name" value="GT4-like"/>
    <property type="match status" value="1"/>
</dbReference>
<accession>A0A369BZ68</accession>
<keyword evidence="2" id="KW-0808">Transferase</keyword>
<organism evidence="2 3">
    <name type="scientific">Thioalbus denitrificans</name>
    <dbReference type="NCBI Taxonomy" id="547122"/>
    <lineage>
        <taxon>Bacteria</taxon>
        <taxon>Pseudomonadati</taxon>
        <taxon>Pseudomonadota</taxon>
        <taxon>Gammaproteobacteria</taxon>
        <taxon>Chromatiales</taxon>
        <taxon>Ectothiorhodospiraceae</taxon>
        <taxon>Thioalbus</taxon>
    </lineage>
</organism>
<dbReference type="InterPro" id="IPR028098">
    <property type="entry name" value="Glyco_trans_4-like_N"/>
</dbReference>
<evidence type="ECO:0000313" key="2">
    <source>
        <dbReference type="EMBL" id="RCX26068.1"/>
    </source>
</evidence>
<proteinExistence type="predicted"/>
<dbReference type="EMBL" id="QPJY01000012">
    <property type="protein sequence ID" value="RCX26068.1"/>
    <property type="molecule type" value="Genomic_DNA"/>
</dbReference>
<keyword evidence="2" id="KW-0328">Glycosyltransferase</keyword>
<reference evidence="2 3" key="1">
    <citation type="submission" date="2018-07" db="EMBL/GenBank/DDBJ databases">
        <title>Genomic Encyclopedia of Type Strains, Phase IV (KMG-IV): sequencing the most valuable type-strain genomes for metagenomic binning, comparative biology and taxonomic classification.</title>
        <authorList>
            <person name="Goeker M."/>
        </authorList>
    </citation>
    <scope>NUCLEOTIDE SEQUENCE [LARGE SCALE GENOMIC DNA]</scope>
    <source>
        <strain evidence="2 3">DSM 26407</strain>
    </source>
</reference>
<dbReference type="GO" id="GO:0016757">
    <property type="term" value="F:glycosyltransferase activity"/>
    <property type="evidence" value="ECO:0007669"/>
    <property type="project" value="UniProtKB-KW"/>
</dbReference>
<gene>
    <name evidence="2" type="ORF">DFQ59_11271</name>
</gene>
<dbReference type="Pfam" id="PF13439">
    <property type="entry name" value="Glyco_transf_4"/>
    <property type="match status" value="1"/>
</dbReference>
<evidence type="ECO:0000259" key="1">
    <source>
        <dbReference type="Pfam" id="PF13439"/>
    </source>
</evidence>
<feature type="domain" description="Glycosyltransferase subfamily 4-like N-terminal" evidence="1">
    <location>
        <begin position="8"/>
        <end position="165"/>
    </location>
</feature>
<keyword evidence="3" id="KW-1185">Reference proteome</keyword>
<protein>
    <submittedName>
        <fullName evidence="2">Alpha-1,6-mannosyltransferase</fullName>
    </submittedName>
</protein>
<sequence>MFYTPSSGGVRTYLEAKRRWLSGREAHTLVVPGARRQRTEAVQTVPAAPIPFGHGYRFPLRTDGWVESLVALRPDLIEVGDPYVTAWAALDAGRRLGVPVVGFYHSDLPRLIGSRIGRWSEPRVEAYVRGLYRRFDLVLAPSRVMVEKLRGLGIGQVELQPLGVDSVHFSPGRRDPALKRELGLDAGTPLLVFAGRASREKHIPLLLEAMERLGRGYHLLLVGPGMPRSVPGNVTVVSEYANRERTARYLASSDGLIHAGDSETFGLVVLEAMASGIPVIGTRAGAVAEHVVPGTGLLVEPGNAAALAEAARALFANGHRGMGRLARRRVEEHYTWDRVLERLLDRYRELTGQPAPVTLELQIA</sequence>
<dbReference type="AlphaFoldDB" id="A0A369BZ68"/>
<dbReference type="InterPro" id="IPR050194">
    <property type="entry name" value="Glycosyltransferase_grp1"/>
</dbReference>
<dbReference type="PANTHER" id="PTHR45947:SF3">
    <property type="entry name" value="SULFOQUINOVOSYL TRANSFERASE SQD2"/>
    <property type="match status" value="1"/>
</dbReference>
<comment type="caution">
    <text evidence="2">The sequence shown here is derived from an EMBL/GenBank/DDBJ whole genome shotgun (WGS) entry which is preliminary data.</text>
</comment>
<dbReference type="Pfam" id="PF13692">
    <property type="entry name" value="Glyco_trans_1_4"/>
    <property type="match status" value="1"/>
</dbReference>
<dbReference type="PANTHER" id="PTHR45947">
    <property type="entry name" value="SULFOQUINOVOSYL TRANSFERASE SQD2"/>
    <property type="match status" value="1"/>
</dbReference>
<dbReference type="Proteomes" id="UP000252707">
    <property type="component" value="Unassembled WGS sequence"/>
</dbReference>